<dbReference type="Gene3D" id="3.40.50.410">
    <property type="entry name" value="von Willebrand factor, type A domain"/>
    <property type="match status" value="1"/>
</dbReference>
<evidence type="ECO:0000259" key="2">
    <source>
        <dbReference type="SMART" id="SM00327"/>
    </source>
</evidence>
<proteinExistence type="predicted"/>
<evidence type="ECO:0000313" key="3">
    <source>
        <dbReference type="EMBL" id="MBP0462941.1"/>
    </source>
</evidence>
<dbReference type="CDD" id="cd00198">
    <property type="entry name" value="vWFA"/>
    <property type="match status" value="1"/>
</dbReference>
<dbReference type="PANTHER" id="PTHR39338">
    <property type="entry name" value="BLL5662 PROTEIN-RELATED"/>
    <property type="match status" value="1"/>
</dbReference>
<accession>A0ABS4AQ38</accession>
<keyword evidence="4" id="KW-1185">Reference proteome</keyword>
<dbReference type="InterPro" id="IPR036465">
    <property type="entry name" value="vWFA_dom_sf"/>
</dbReference>
<dbReference type="InterPro" id="IPR011195">
    <property type="entry name" value="UCP010256"/>
</dbReference>
<dbReference type="Proteomes" id="UP000680815">
    <property type="component" value="Unassembled WGS sequence"/>
</dbReference>
<comment type="caution">
    <text evidence="3">The sequence shown here is derived from an EMBL/GenBank/DDBJ whole genome shotgun (WGS) entry which is preliminary data.</text>
</comment>
<dbReference type="EMBL" id="JAGIYZ010000002">
    <property type="protein sequence ID" value="MBP0462941.1"/>
    <property type="molecule type" value="Genomic_DNA"/>
</dbReference>
<feature type="domain" description="VWFA" evidence="2">
    <location>
        <begin position="235"/>
        <end position="411"/>
    </location>
</feature>
<name>A0ABS4AQ38_9PROT</name>
<dbReference type="InterPro" id="IPR008912">
    <property type="entry name" value="Uncharacterised_CoxE"/>
</dbReference>
<dbReference type="PIRSF" id="PIRSF010256">
    <property type="entry name" value="CoxE_vWa"/>
    <property type="match status" value="1"/>
</dbReference>
<protein>
    <submittedName>
        <fullName evidence="3">VWA domain-containing protein</fullName>
    </submittedName>
</protein>
<feature type="compositionally biased region" description="Basic and acidic residues" evidence="1">
    <location>
        <begin position="116"/>
        <end position="151"/>
    </location>
</feature>
<evidence type="ECO:0000313" key="4">
    <source>
        <dbReference type="Proteomes" id="UP000680815"/>
    </source>
</evidence>
<gene>
    <name evidence="3" type="ORF">J5Y09_03380</name>
</gene>
<evidence type="ECO:0000256" key="1">
    <source>
        <dbReference type="SAM" id="MobiDB-lite"/>
    </source>
</evidence>
<dbReference type="RefSeq" id="WP_209350328.1">
    <property type="nucleotide sequence ID" value="NZ_JAGIYZ010000002.1"/>
</dbReference>
<dbReference type="PANTHER" id="PTHR39338:SF6">
    <property type="entry name" value="BLL5662 PROTEIN"/>
    <property type="match status" value="1"/>
</dbReference>
<reference evidence="3 4" key="1">
    <citation type="submission" date="2021-03" db="EMBL/GenBank/DDBJ databases">
        <authorList>
            <person name="So Y."/>
        </authorList>
    </citation>
    <scope>NUCLEOTIDE SEQUENCE [LARGE SCALE GENOMIC DNA]</scope>
    <source>
        <strain evidence="3 4">PWR1</strain>
    </source>
</reference>
<dbReference type="SMART" id="SM00327">
    <property type="entry name" value="VWA"/>
    <property type="match status" value="1"/>
</dbReference>
<organism evidence="3 4">
    <name type="scientific">Roseomonas nitratireducens</name>
    <dbReference type="NCBI Taxonomy" id="2820810"/>
    <lineage>
        <taxon>Bacteria</taxon>
        <taxon>Pseudomonadati</taxon>
        <taxon>Pseudomonadota</taxon>
        <taxon>Alphaproteobacteria</taxon>
        <taxon>Acetobacterales</taxon>
        <taxon>Roseomonadaceae</taxon>
        <taxon>Roseomonas</taxon>
    </lineage>
</organism>
<dbReference type="InterPro" id="IPR002035">
    <property type="entry name" value="VWF_A"/>
</dbReference>
<sequence length="419" mass="46613">MALTPDRDASRIIGAAQARAAGAATAPGGHLADNLLAFTRLLRRTGLPLGPGEAIAGLEALTEVDLAERRQVHAALRAVMVHRREHFELFDQAFQLFWRDPEAAAHAAAMALMDGNKPKDEKAPPASRRLAEAMQGEKPKPKPPEEPPPRHDMTFTVSERERLQQMDFEAMSAEEVAAAKQEIRRLSLPLDERRTRRFRPDPFGPVADLRATVRESLRTGGEILDLARRRRVTRPPPLVALCDISGSMSRYAQVLLHFLHAVANDRDRVHAFLFGTRLTNVTRQLKHRDPEIAFETIAHIVPDWSGGTRIGESLALFNRQWGRRVLGQGAVVLLITDGLDREGAAGLAEATERLRGSCRRLIWLNPLLRFQGFQPKSQGIRAMLPHVDDFRPVHNLNSLRDLVATLSDPHAAQRGRKAA</sequence>
<feature type="region of interest" description="Disordered" evidence="1">
    <location>
        <begin position="114"/>
        <end position="151"/>
    </location>
</feature>
<dbReference type="SUPFAM" id="SSF53300">
    <property type="entry name" value="vWA-like"/>
    <property type="match status" value="1"/>
</dbReference>
<dbReference type="Pfam" id="PF05762">
    <property type="entry name" value="VWA_CoxE"/>
    <property type="match status" value="1"/>
</dbReference>